<dbReference type="OrthoDB" id="9758052at2"/>
<dbReference type="Pfam" id="PF21077">
    <property type="entry name" value="GDH_ACT3"/>
    <property type="match status" value="1"/>
</dbReference>
<dbReference type="PIRSF" id="PIRSF036761">
    <property type="entry name" value="GDH_Mll4104"/>
    <property type="match status" value="1"/>
</dbReference>
<dbReference type="SUPFAM" id="SSF53223">
    <property type="entry name" value="Aminoacid dehydrogenase-like, N-terminal domain"/>
    <property type="match status" value="1"/>
</dbReference>
<dbReference type="Proteomes" id="UP000023755">
    <property type="component" value="Chromosome"/>
</dbReference>
<keyword evidence="8" id="KW-1185">Reference proteome</keyword>
<dbReference type="InterPro" id="IPR048381">
    <property type="entry name" value="GDH_C"/>
</dbReference>
<dbReference type="InterPro" id="IPR007780">
    <property type="entry name" value="NAD_Glu_DH_bac"/>
</dbReference>
<evidence type="ECO:0000259" key="3">
    <source>
        <dbReference type="Pfam" id="PF21074"/>
    </source>
</evidence>
<dbReference type="GO" id="GO:0006538">
    <property type="term" value="P:L-glutamate catabolic process"/>
    <property type="evidence" value="ECO:0007669"/>
    <property type="project" value="InterPro"/>
</dbReference>
<dbReference type="InterPro" id="IPR049064">
    <property type="entry name" value="NAD_Glu_DH_ACT3"/>
</dbReference>
<feature type="domain" description="NAD-specific glutamate dehydrogenase C-terminal" evidence="3">
    <location>
        <begin position="1241"/>
        <end position="1584"/>
    </location>
</feature>
<dbReference type="RefSeq" id="WP_038559513.1">
    <property type="nucleotide sequence ID" value="NZ_CP007481.1"/>
</dbReference>
<evidence type="ECO:0000313" key="7">
    <source>
        <dbReference type="EMBL" id="AHX11431.1"/>
    </source>
</evidence>
<dbReference type="Pfam" id="PF21078">
    <property type="entry name" value="GDH_HM3"/>
    <property type="match status" value="1"/>
</dbReference>
<dbReference type="Pfam" id="PF21076">
    <property type="entry name" value="GDH_ACT2"/>
    <property type="match status" value="1"/>
</dbReference>
<dbReference type="Pfam" id="PF05088">
    <property type="entry name" value="Bac_GDH_CD"/>
    <property type="match status" value="1"/>
</dbReference>
<feature type="domain" description="NAD-glutamate dehydrogenase ACT3" evidence="6">
    <location>
        <begin position="539"/>
        <end position="603"/>
    </location>
</feature>
<dbReference type="InterPro" id="IPR024727">
    <property type="entry name" value="NAD_Glu_DH_N_ACT1"/>
</dbReference>
<dbReference type="InterPro" id="IPR028971">
    <property type="entry name" value="NAD-GDH_cat"/>
</dbReference>
<proteinExistence type="predicted"/>
<feature type="domain" description="NAD-glutamate dehydrogenase ACT2" evidence="5">
    <location>
        <begin position="393"/>
        <end position="481"/>
    </location>
</feature>
<dbReference type="InterPro" id="IPR049056">
    <property type="entry name" value="NAD_Glu_DH_HM3"/>
</dbReference>
<dbReference type="GO" id="GO:0004069">
    <property type="term" value="F:L-aspartate:2-oxoglutarate aminotransferase activity"/>
    <property type="evidence" value="ECO:0007669"/>
    <property type="project" value="InterPro"/>
</dbReference>
<evidence type="ECO:0000313" key="8">
    <source>
        <dbReference type="Proteomes" id="UP000023755"/>
    </source>
</evidence>
<evidence type="ECO:0000259" key="6">
    <source>
        <dbReference type="Pfam" id="PF21077"/>
    </source>
</evidence>
<protein>
    <submittedName>
        <fullName evidence="7">Bacterial NAD-glutamate dehydrogenase family protein</fullName>
    </submittedName>
</protein>
<gene>
    <name evidence="7" type="ORF">NHE_0489</name>
</gene>
<evidence type="ECO:0000259" key="5">
    <source>
        <dbReference type="Pfam" id="PF21076"/>
    </source>
</evidence>
<dbReference type="PANTHER" id="PTHR43403:SF1">
    <property type="entry name" value="NAD-SPECIFIC GLUTAMATE DEHYDROGENASE"/>
    <property type="match status" value="1"/>
</dbReference>
<feature type="domain" description="NAD-glutamate dehydrogenase catalytic" evidence="2">
    <location>
        <begin position="710"/>
        <end position="1193"/>
    </location>
</feature>
<dbReference type="SUPFAM" id="SSF51735">
    <property type="entry name" value="NAD(P)-binding Rossmann-fold domains"/>
    <property type="match status" value="1"/>
</dbReference>
<dbReference type="PANTHER" id="PTHR43403">
    <property type="entry name" value="NAD-SPECIFIC GLUTAMATE DEHYDROGENASE"/>
    <property type="match status" value="1"/>
</dbReference>
<evidence type="ECO:0000259" key="4">
    <source>
        <dbReference type="Pfam" id="PF21075"/>
    </source>
</evidence>
<organism evidence="7 8">
    <name type="scientific">Neorickettsia helminthoeca str. Oregon</name>
    <dbReference type="NCBI Taxonomy" id="1286528"/>
    <lineage>
        <taxon>Bacteria</taxon>
        <taxon>Pseudomonadati</taxon>
        <taxon>Pseudomonadota</taxon>
        <taxon>Alphaproteobacteria</taxon>
        <taxon>Rickettsiales</taxon>
        <taxon>Anaplasmataceae</taxon>
        <taxon>Neorickettsia</taxon>
    </lineage>
</organism>
<dbReference type="Gene3D" id="3.40.50.720">
    <property type="entry name" value="NAD(P)-binding Rossmann-like Domain"/>
    <property type="match status" value="1"/>
</dbReference>
<dbReference type="KEGG" id="nhm:NHE_0489"/>
<dbReference type="InterPro" id="IPR036291">
    <property type="entry name" value="NAD(P)-bd_dom_sf"/>
</dbReference>
<dbReference type="Pfam" id="PF21073">
    <property type="entry name" value="GDH_HM1"/>
    <property type="match status" value="1"/>
</dbReference>
<dbReference type="HOGENOM" id="CLU_003404_1_1_5"/>
<keyword evidence="1" id="KW-0560">Oxidoreductase</keyword>
<dbReference type="InterPro" id="IPR049059">
    <property type="entry name" value="NAD_Glu_DH_HM1"/>
</dbReference>
<sequence length="1591" mass="182836">MHRKKYSQFIAAVLSKSGDVPSESFISLVNQFYITLREEDYSDPDYFFKIAKEVYELLENRIEGRRKIKIFNSKKEYKGSKGKYVVVQILNPDMPFLVDSFTEEIKANGFTIYKRLNVVLPIERDENGNLIKIHSRRDPGEGKNESLLYFLIDETDQNRISILRSKLEEVSNLVVAVVSDWKKMVTVLESEISKIKSCDLSNQTCLLEQKNHNCLSASEIIAFLEWLNEHNFIFLGYEEYSLDKEKLEKKSSSLLGICRLERNLGNSNQFKEYTALLYVGRSGYVSRVHRRVNVDCIRIKCLSDKGEVIGEKRFLGLFTSTVYYQDVRLIPILRKKIENVEKMASFVKGGHNHKALLAIIQGLPRGELFHTSSEELYETCTGMISLAIKPTLRLFIRRDKVGMFIYCVVFVPNEQFSMKLRYKMRKFIAQILNGTVSDEYLIIGESGLVRLQLVLKVDSFEASSSDEEIEKILISMARDWDEELTDVICKESKAKDNKNGYLEYVGKFPESYKESFDALSGYRDIRKILKVTTENPLSVKLYEESSKYHLKIYFVEGTLELHHLIPVIENMSMKVMEHNCYKVKCSPTVMIHHFCLQSVAEMLFSVDKIREKFEGALTRIVKNELENDQYNALIVLAGLDWREILLLRMFGSYLKQISFKYNPSYIQAALSHHPDAAVLIIRLFHARFSPDIKEESRQEKVEILKGKSKKILSSVTNVMYDNIIRTCIELCLSILRTNYYMNKEYISVKISSKDITDMPLPKPFVEVFVYHNKFEAIHLRGGKIARGGIRWSDRLQDFRTEILGLMKAQMAKNTAIIPVGSKGGFILKEQIEDRQLLTETAIRYYKDFLRGILDLTDNIVNGKCEKAKDILTYDRDDSYLVVAADKGTAKFSNYANEVSAEYNFWLGDAFASGGSSGYDHKKLGITARGAWISMQMAFWERFNDLERKGSSIIGIGDMSGDVFGNGMLLSNKIKLVAAFNHMHIFIDPNPDPEISFQERQRMFNLPSSTWMDYNHSLISKGGGVFLRNEKLIPISSEMKKVFDIYEEKLTPNELIKYILQSDVDVIWNGGIGTYVKSSEETNEVVGDKANDSIRVDGKNVRAKVIVEGGNLGCTQLGRIEYSGNGGIVNTDFIDNCAGVSCSDIEVNIKIAFSKAIKSGKITLRERDILLKAMEPEVVELILLHINKIQSLMMAMETMRSPRRLEQYQNLVGKLVKVGLLDKKVEFLPSNEEVKRLFAEGRSFERPQIAVLAAYSKMYIYEKIITSELPDSEILYHYLINYFPSLMRERFLSDILDHPLRREIIATKLANNIVNRFGCTFIQNAVQNTGFSSKEVIRVVVTVMEIYDLPALFEELDHLIGQIDIQFFYRINVLVIQFLDQSVYWLLRNYPQPINLTSAVEEFSDKVREISTKLVDVLDSNSLSEYRESLQSFEKFGLSPELSNKLAGLQFVSAALGIAQTSKNLCEAEGFEIDHMVVSRIYFELGAALSLASLREIVYKKFENSSYWQRISAYCLSDELCDEQLAFTREIAKYIRKDVNYFTAIKQWEGKHSAKLERYKTFYNDIMSSGELDINKFMMLVKRLRSMLSREY</sequence>
<name>X5H4E0_9RICK</name>
<dbReference type="GO" id="GO:0004352">
    <property type="term" value="F:glutamate dehydrogenase (NAD+) activity"/>
    <property type="evidence" value="ECO:0007669"/>
    <property type="project" value="InterPro"/>
</dbReference>
<dbReference type="InterPro" id="IPR046346">
    <property type="entry name" value="Aminoacid_DH-like_N_sf"/>
</dbReference>
<feature type="domain" description="NAD-glutamate dehydrogenase N-terminal ACT1" evidence="4">
    <location>
        <begin position="29"/>
        <end position="166"/>
    </location>
</feature>
<dbReference type="EMBL" id="CP007481">
    <property type="protein sequence ID" value="AHX11431.1"/>
    <property type="molecule type" value="Genomic_DNA"/>
</dbReference>
<evidence type="ECO:0000259" key="2">
    <source>
        <dbReference type="Pfam" id="PF05088"/>
    </source>
</evidence>
<evidence type="ECO:0000256" key="1">
    <source>
        <dbReference type="ARBA" id="ARBA00023002"/>
    </source>
</evidence>
<dbReference type="InterPro" id="IPR049062">
    <property type="entry name" value="NAD_Glu_DH_ACT2"/>
</dbReference>
<dbReference type="STRING" id="1286528.NHE_0489"/>
<dbReference type="Pfam" id="PF21074">
    <property type="entry name" value="GDH_C"/>
    <property type="match status" value="1"/>
</dbReference>
<reference evidence="7 8" key="1">
    <citation type="submission" date="2014-03" db="EMBL/GenBank/DDBJ databases">
        <title>Sequencing and Comparison of Genomes and Transcriptome Profiles of Human Ehrlichiosis Agents.</title>
        <authorList>
            <person name="Lin M."/>
            <person name="Daugherty S.C."/>
            <person name="Nagaraj S."/>
            <person name="Cheng Z."/>
            <person name="Xiong Q."/>
            <person name="Lin F.-Y."/>
            <person name="Sengamalay N."/>
            <person name="Ott S."/>
            <person name="Godinez A."/>
            <person name="Tallon L.J."/>
            <person name="Sadzewicz L."/>
            <person name="Fraser C.M."/>
            <person name="Dunning Hotopp J.C."/>
            <person name="Rikihisa Y."/>
        </authorList>
    </citation>
    <scope>NUCLEOTIDE SEQUENCE [LARGE SCALE GENOMIC DNA]</scope>
    <source>
        <strain evidence="7 8">Oregon</strain>
    </source>
</reference>
<dbReference type="Pfam" id="PF21075">
    <property type="entry name" value="GDH_ACT1"/>
    <property type="match status" value="1"/>
</dbReference>
<accession>X5H4E0</accession>